<keyword evidence="2" id="KW-1185">Reference proteome</keyword>
<name>A0ABP6IN52_9ACTN</name>
<dbReference type="EMBL" id="BAAAVI010000058">
    <property type="protein sequence ID" value="GAA2896803.1"/>
    <property type="molecule type" value="Genomic_DNA"/>
</dbReference>
<reference evidence="2" key="1">
    <citation type="journal article" date="2019" name="Int. J. Syst. Evol. Microbiol.">
        <title>The Global Catalogue of Microorganisms (GCM) 10K type strain sequencing project: providing services to taxonomists for standard genome sequencing and annotation.</title>
        <authorList>
            <consortium name="The Broad Institute Genomics Platform"/>
            <consortium name="The Broad Institute Genome Sequencing Center for Infectious Disease"/>
            <person name="Wu L."/>
            <person name="Ma J."/>
        </authorList>
    </citation>
    <scope>NUCLEOTIDE SEQUENCE [LARGE SCALE GENOMIC DNA]</scope>
    <source>
        <strain evidence="2">JCM 6242</strain>
    </source>
</reference>
<evidence type="ECO:0000313" key="1">
    <source>
        <dbReference type="EMBL" id="GAA2896803.1"/>
    </source>
</evidence>
<evidence type="ECO:0000313" key="2">
    <source>
        <dbReference type="Proteomes" id="UP001500831"/>
    </source>
</evidence>
<dbReference type="Proteomes" id="UP001500831">
    <property type="component" value="Unassembled WGS sequence"/>
</dbReference>
<dbReference type="RefSeq" id="WP_344978921.1">
    <property type="nucleotide sequence ID" value="NZ_BAAAVI010000058.1"/>
</dbReference>
<comment type="caution">
    <text evidence="1">The sequence shown here is derived from an EMBL/GenBank/DDBJ whole genome shotgun (WGS) entry which is preliminary data.</text>
</comment>
<accession>A0ABP6IN52</accession>
<protein>
    <submittedName>
        <fullName evidence="1">Uncharacterized protein</fullName>
    </submittedName>
</protein>
<organism evidence="1 2">
    <name type="scientific">Streptosporangium fragile</name>
    <dbReference type="NCBI Taxonomy" id="46186"/>
    <lineage>
        <taxon>Bacteria</taxon>
        <taxon>Bacillati</taxon>
        <taxon>Actinomycetota</taxon>
        <taxon>Actinomycetes</taxon>
        <taxon>Streptosporangiales</taxon>
        <taxon>Streptosporangiaceae</taxon>
        <taxon>Streptosporangium</taxon>
    </lineage>
</organism>
<sequence length="113" mass="12419">MGVDVVMVRAENRGTSPRRRKVVPVADVPDRDDVFVRLVERVRGRSRAPMLGRVDPYGTLVLTCSEMPQLLQELAYLAGLAVDEAEARMIDRVAEIARACAGDPASELRLDGD</sequence>
<gene>
    <name evidence="1" type="ORF">GCM10010517_61810</name>
</gene>
<proteinExistence type="predicted"/>